<dbReference type="GO" id="GO:0035673">
    <property type="term" value="F:oligopeptide transmembrane transporter activity"/>
    <property type="evidence" value="ECO:0007669"/>
    <property type="project" value="InterPro"/>
</dbReference>
<feature type="transmembrane region" description="Helical" evidence="7">
    <location>
        <begin position="198"/>
        <end position="219"/>
    </location>
</feature>
<keyword evidence="5 7" id="KW-1133">Transmembrane helix</keyword>
<keyword evidence="6 7" id="KW-0472">Membrane</keyword>
<dbReference type="NCBIfam" id="TIGR00728">
    <property type="entry name" value="OPT_sfam"/>
    <property type="match status" value="1"/>
</dbReference>
<evidence type="ECO:0000313" key="8">
    <source>
        <dbReference type="EMBL" id="TVU15029.1"/>
    </source>
</evidence>
<evidence type="ECO:0000256" key="2">
    <source>
        <dbReference type="ARBA" id="ARBA00010276"/>
    </source>
</evidence>
<dbReference type="GO" id="GO:0051980">
    <property type="term" value="F:iron-nicotianamine transmembrane transporter activity"/>
    <property type="evidence" value="ECO:0007669"/>
    <property type="project" value="TreeGrafter"/>
</dbReference>
<feature type="transmembrane region" description="Helical" evidence="7">
    <location>
        <begin position="290"/>
        <end position="310"/>
    </location>
</feature>
<organism evidence="8 9">
    <name type="scientific">Eragrostis curvula</name>
    <name type="common">weeping love grass</name>
    <dbReference type="NCBI Taxonomy" id="38414"/>
    <lineage>
        <taxon>Eukaryota</taxon>
        <taxon>Viridiplantae</taxon>
        <taxon>Streptophyta</taxon>
        <taxon>Embryophyta</taxon>
        <taxon>Tracheophyta</taxon>
        <taxon>Spermatophyta</taxon>
        <taxon>Magnoliopsida</taxon>
        <taxon>Liliopsida</taxon>
        <taxon>Poales</taxon>
        <taxon>Poaceae</taxon>
        <taxon>PACMAD clade</taxon>
        <taxon>Chloridoideae</taxon>
        <taxon>Eragrostideae</taxon>
        <taxon>Eragrostidinae</taxon>
        <taxon>Eragrostis</taxon>
    </lineage>
</organism>
<dbReference type="InterPro" id="IPR004813">
    <property type="entry name" value="OPT"/>
</dbReference>
<gene>
    <name evidence="8" type="ORF">EJB05_38529</name>
</gene>
<dbReference type="Proteomes" id="UP000324897">
    <property type="component" value="Unassembled WGS sequence"/>
</dbReference>
<feature type="transmembrane region" description="Helical" evidence="7">
    <location>
        <begin position="441"/>
        <end position="459"/>
    </location>
</feature>
<dbReference type="GO" id="GO:0005886">
    <property type="term" value="C:plasma membrane"/>
    <property type="evidence" value="ECO:0007669"/>
    <property type="project" value="TreeGrafter"/>
</dbReference>
<evidence type="ECO:0000256" key="4">
    <source>
        <dbReference type="ARBA" id="ARBA00022692"/>
    </source>
</evidence>
<reference evidence="8 9" key="1">
    <citation type="journal article" date="2019" name="Sci. Rep.">
        <title>A high-quality genome of Eragrostis curvula grass provides insights into Poaceae evolution and supports new strategies to enhance forage quality.</title>
        <authorList>
            <person name="Carballo J."/>
            <person name="Santos B.A.C.M."/>
            <person name="Zappacosta D."/>
            <person name="Garbus I."/>
            <person name="Selva J.P."/>
            <person name="Gallo C.A."/>
            <person name="Diaz A."/>
            <person name="Albertini E."/>
            <person name="Caccamo M."/>
            <person name="Echenique V."/>
        </authorList>
    </citation>
    <scope>NUCLEOTIDE SEQUENCE [LARGE SCALE GENOMIC DNA]</scope>
    <source>
        <strain evidence="9">cv. Victoria</strain>
        <tissue evidence="8">Leaf</tissue>
    </source>
</reference>
<feature type="transmembrane region" description="Helical" evidence="7">
    <location>
        <begin position="84"/>
        <end position="104"/>
    </location>
</feature>
<comment type="caution">
    <text evidence="8">The sequence shown here is derived from an EMBL/GenBank/DDBJ whole genome shotgun (WGS) entry which is preliminary data.</text>
</comment>
<dbReference type="AlphaFoldDB" id="A0A5J9TUJ0"/>
<evidence type="ECO:0000256" key="1">
    <source>
        <dbReference type="ARBA" id="ARBA00004141"/>
    </source>
</evidence>
<feature type="non-terminal residue" evidence="8">
    <location>
        <position position="1"/>
    </location>
</feature>
<dbReference type="Gramene" id="TVU15029">
    <property type="protein sequence ID" value="TVU15029"/>
    <property type="gene ID" value="EJB05_38529"/>
</dbReference>
<dbReference type="PANTHER" id="PTHR31645:SF4">
    <property type="entry name" value="METAL-NICOTIANAMINE TRANSPORTER YSL3"/>
    <property type="match status" value="1"/>
</dbReference>
<feature type="transmembrane region" description="Helical" evidence="7">
    <location>
        <begin position="379"/>
        <end position="403"/>
    </location>
</feature>
<feature type="transmembrane region" description="Helical" evidence="7">
    <location>
        <begin position="158"/>
        <end position="178"/>
    </location>
</feature>
<dbReference type="GO" id="GO:0010039">
    <property type="term" value="P:response to iron ion"/>
    <property type="evidence" value="ECO:0007669"/>
    <property type="project" value="TreeGrafter"/>
</dbReference>
<evidence type="ECO:0000313" key="9">
    <source>
        <dbReference type="Proteomes" id="UP000324897"/>
    </source>
</evidence>
<feature type="transmembrane region" description="Helical" evidence="7">
    <location>
        <begin position="471"/>
        <end position="495"/>
    </location>
</feature>
<dbReference type="PANTHER" id="PTHR31645">
    <property type="entry name" value="OLIGOPEPTIDE TRANSPORTER YGL114W-RELATED"/>
    <property type="match status" value="1"/>
</dbReference>
<feature type="transmembrane region" description="Helical" evidence="7">
    <location>
        <begin position="507"/>
        <end position="525"/>
    </location>
</feature>
<evidence type="ECO:0000256" key="3">
    <source>
        <dbReference type="ARBA" id="ARBA00022448"/>
    </source>
</evidence>
<keyword evidence="4 7" id="KW-0812">Transmembrane</keyword>
<keyword evidence="9" id="KW-1185">Reference proteome</keyword>
<feature type="transmembrane region" description="Helical" evidence="7">
    <location>
        <begin position="340"/>
        <end position="358"/>
    </location>
</feature>
<dbReference type="InterPro" id="IPR045035">
    <property type="entry name" value="YSL-like"/>
</dbReference>
<proteinExistence type="inferred from homology"/>
<keyword evidence="3" id="KW-0813">Transport</keyword>
<comment type="subcellular location">
    <subcellularLocation>
        <location evidence="1">Membrane</location>
        <topology evidence="1">Multi-pass membrane protein</topology>
    </subcellularLocation>
</comment>
<evidence type="ECO:0000256" key="6">
    <source>
        <dbReference type="ARBA" id="ARBA00023136"/>
    </source>
</evidence>
<comment type="similarity">
    <text evidence="2">Belongs to the YSL (TC 2.A.67.2) family.</text>
</comment>
<name>A0A5J9TUJ0_9POAL</name>
<dbReference type="EMBL" id="RWGY01000031">
    <property type="protein sequence ID" value="TVU15029.1"/>
    <property type="molecule type" value="Genomic_DNA"/>
</dbReference>
<feature type="transmembrane region" description="Helical" evidence="7">
    <location>
        <begin position="261"/>
        <end position="284"/>
    </location>
</feature>
<accession>A0A5J9TUJ0</accession>
<dbReference type="GO" id="GO:0048316">
    <property type="term" value="P:seed development"/>
    <property type="evidence" value="ECO:0007669"/>
    <property type="project" value="TreeGrafter"/>
</dbReference>
<protein>
    <submittedName>
        <fullName evidence="8">Uncharacterized protein</fullName>
    </submittedName>
</protein>
<evidence type="ECO:0000256" key="7">
    <source>
        <dbReference type="SAM" id="Phobius"/>
    </source>
</evidence>
<sequence>MLVNTLVELFLPGPRIACAVSARLWFSRAQSLIRGGAAPARFNSEKDHSGGFSSYLLALNKKTYELAGEETEGNAPGSYKEPGVWMIGFLLTVCFAGIFSLIPLRKVMIIDNKLPYPSGTATAVLINGFHTTHGDAKAKFFFDFGMTYVGAGMICSHLVNLSVLLGAILSWGIMWPMLSKMKGDWYPSDIPESSMKGLQGYKAFICVALILGDGLYNFVKISAFTFKSMLDRSSLKNAVKDEATPLLDDIQRNEVFSRDNIPWWLAVCGYLALAIVAVFAIPLMFHEMKWYYVVVAYALAPILGFCNAYGSGLTDMGMAYNYSKVALFVLASLAGKEHGVVAGLVGCGLVKSLVWISADLMQDFKAGHLTLTSPRSMMIAQIIGTAMGCVIAPLTFFVFYNAFDIGNPDGTWKAPYALVYRNMAILGVEGFSALPQHCLEMCYVFFGFAVAANFMRDLLPPRYGKWIPVPMAMAVPFLAGASFAIDMCVGSLIVFTWQMIDRSKAALMVPALASGLICGDGLWIFPESLLALAKIGPPMCMEFRPAH</sequence>
<dbReference type="OrthoDB" id="627262at2759"/>
<evidence type="ECO:0000256" key="5">
    <source>
        <dbReference type="ARBA" id="ARBA00022989"/>
    </source>
</evidence>
<dbReference type="Pfam" id="PF03169">
    <property type="entry name" value="OPT"/>
    <property type="match status" value="1"/>
</dbReference>